<reference evidence="5" key="1">
    <citation type="submission" date="2016-10" db="EMBL/GenBank/DDBJ databases">
        <authorList>
            <person name="Varghese N."/>
            <person name="Submissions S."/>
        </authorList>
    </citation>
    <scope>NUCLEOTIDE SEQUENCE [LARGE SCALE GENOMIC DNA]</scope>
    <source>
        <strain evidence="5">DSM 100420</strain>
    </source>
</reference>
<dbReference type="PANTHER" id="PTHR10605">
    <property type="entry name" value="HEPARAN SULFATE SULFOTRANSFERASE"/>
    <property type="match status" value="1"/>
</dbReference>
<evidence type="ECO:0000313" key="5">
    <source>
        <dbReference type="Proteomes" id="UP000198914"/>
    </source>
</evidence>
<dbReference type="GO" id="GO:0008146">
    <property type="term" value="F:sulfotransferase activity"/>
    <property type="evidence" value="ECO:0007669"/>
    <property type="project" value="InterPro"/>
</dbReference>
<evidence type="ECO:0000259" key="3">
    <source>
        <dbReference type="Pfam" id="PF00685"/>
    </source>
</evidence>
<sequence>MKNLKQKFLIVVGLPKSGTTFLYSQLKELTDKFNIPTDRKEIDFFRGQSGLNAYLSEFTITSENGVFLDCSPLYIDQITDSINNISETLKDHEVRIVVCLRDPIERAFSHYLHDVAQHQKLLAHADYNFFSPSVMAKYFYPVSPRVAALKKAFGNENVLGFSFSQDNSAFANMLRVFAGLPDDWNFDYSSNPAPGFTSPQTFYHPTQASTIMLEGEYYRIEPGELLAVNRQYSLYRKKIHCETAQSIMCHQASITRQINTDQLPPELRNLVGDDFDSAMTQLDMVLPQDRSDRVYAARVSESVTDQIKKQLNHVGSVADVTAELFSHPLRPTPETTMALTEHSPSFAQEMARLSLNIPGRTEQIRRMIAEFGPVPMYMQYLVDQALRNKSYDAALALLESYGSSDAFMYPVVVRSGEGNAALPDDIKERAFIQGVLYNT</sequence>
<evidence type="ECO:0000313" key="4">
    <source>
        <dbReference type="EMBL" id="SDY49240.1"/>
    </source>
</evidence>
<gene>
    <name evidence="4" type="ORF">SAMN05444004_101569</name>
</gene>
<accession>A0A1H3KAR9</accession>
<dbReference type="InterPro" id="IPR027417">
    <property type="entry name" value="P-loop_NTPase"/>
</dbReference>
<proteinExistence type="predicted"/>
<keyword evidence="5" id="KW-1185">Reference proteome</keyword>
<dbReference type="Gene3D" id="3.40.50.300">
    <property type="entry name" value="P-loop containing nucleotide triphosphate hydrolases"/>
    <property type="match status" value="1"/>
</dbReference>
<keyword evidence="2" id="KW-0325">Glycoprotein</keyword>
<dbReference type="SUPFAM" id="SSF52540">
    <property type="entry name" value="P-loop containing nucleoside triphosphate hydrolases"/>
    <property type="match status" value="1"/>
</dbReference>
<dbReference type="OrthoDB" id="981508at2"/>
<dbReference type="RefSeq" id="WP_092641941.1">
    <property type="nucleotide sequence ID" value="NZ_FNPX01000001.1"/>
</dbReference>
<evidence type="ECO:0000256" key="1">
    <source>
        <dbReference type="ARBA" id="ARBA00022679"/>
    </source>
</evidence>
<evidence type="ECO:0000256" key="2">
    <source>
        <dbReference type="ARBA" id="ARBA00023180"/>
    </source>
</evidence>
<dbReference type="Proteomes" id="UP000198914">
    <property type="component" value="Unassembled WGS sequence"/>
</dbReference>
<dbReference type="InterPro" id="IPR037359">
    <property type="entry name" value="NST/OST"/>
</dbReference>
<dbReference type="Pfam" id="PF00685">
    <property type="entry name" value="Sulfotransfer_1"/>
    <property type="match status" value="1"/>
</dbReference>
<dbReference type="PANTHER" id="PTHR10605:SF56">
    <property type="entry name" value="BIFUNCTIONAL HEPARAN SULFATE N-DEACETYLASE_N-SULFOTRANSFERASE"/>
    <property type="match status" value="1"/>
</dbReference>
<name>A0A1H3KAR9_9RHOB</name>
<dbReference type="EMBL" id="FNPX01000001">
    <property type="protein sequence ID" value="SDY49240.1"/>
    <property type="molecule type" value="Genomic_DNA"/>
</dbReference>
<dbReference type="InterPro" id="IPR000863">
    <property type="entry name" value="Sulfotransferase_dom"/>
</dbReference>
<dbReference type="AlphaFoldDB" id="A0A1H3KAR9"/>
<organism evidence="4 5">
    <name type="scientific">Jannaschia faecimaris</name>
    <dbReference type="NCBI Taxonomy" id="1244108"/>
    <lineage>
        <taxon>Bacteria</taxon>
        <taxon>Pseudomonadati</taxon>
        <taxon>Pseudomonadota</taxon>
        <taxon>Alphaproteobacteria</taxon>
        <taxon>Rhodobacterales</taxon>
        <taxon>Roseobacteraceae</taxon>
        <taxon>Jannaschia</taxon>
    </lineage>
</organism>
<keyword evidence="1 4" id="KW-0808">Transferase</keyword>
<protein>
    <submittedName>
        <fullName evidence="4">Sulfotransferase domain-containing protein</fullName>
    </submittedName>
</protein>
<feature type="domain" description="Sulfotransferase" evidence="3">
    <location>
        <begin position="9"/>
        <end position="118"/>
    </location>
</feature>